<dbReference type="EMBL" id="LCWV01000056">
    <property type="protein sequence ID" value="PWI64527.1"/>
    <property type="molecule type" value="Genomic_DNA"/>
</dbReference>
<evidence type="ECO:0000313" key="2">
    <source>
        <dbReference type="Proteomes" id="UP000245956"/>
    </source>
</evidence>
<protein>
    <submittedName>
        <fullName evidence="1">Uncharacterized protein</fullName>
    </submittedName>
</protein>
<proteinExistence type="predicted"/>
<sequence>MDSKEAAQAALEQIESDDEVAFGSDFAERVKARKALGWRRLGPLGKVHNIAVHMRENDYWWNLFRKRAGRSLGLDNDTRWNSCFVLLDVALDLQEHVEWYLRQYYEDVQDDYLTPNEWRVLRETRAFLQPFWKITLLTEGRYATLDRALFTMDVLHKHYTQAFQRLSDNHCLRRCIAASWAIFDKYYQLTDESSAYGAAMILHPSRRMAHIRKNWPKSWHKPVLHGVKKYWEDHYQGLPSYEIACSRSTSMTCLLESWMLLAQRCVTWTSIKPSLQKLQSLSTVPRLLGGSERSSSNDIRACLEWLSTSSQYRLCQPSQSASFPAHGAQYRGTDAGWVVVQLRGESA</sequence>
<dbReference type="InterPro" id="IPR012337">
    <property type="entry name" value="RNaseH-like_sf"/>
</dbReference>
<gene>
    <name evidence="1" type="ORF">PCL_09576</name>
</gene>
<accession>A0A2U3DQJ2</accession>
<dbReference type="SUPFAM" id="SSF53098">
    <property type="entry name" value="Ribonuclease H-like"/>
    <property type="match status" value="1"/>
</dbReference>
<reference evidence="1 2" key="1">
    <citation type="journal article" date="2016" name="Front. Microbiol.">
        <title>Genome and transcriptome sequences reveal the specific parasitism of the nematophagous Purpureocillium lilacinum 36-1.</title>
        <authorList>
            <person name="Xie J."/>
            <person name="Li S."/>
            <person name="Mo C."/>
            <person name="Xiao X."/>
            <person name="Peng D."/>
            <person name="Wang G."/>
            <person name="Xiao Y."/>
        </authorList>
    </citation>
    <scope>NUCLEOTIDE SEQUENCE [LARGE SCALE GENOMIC DNA]</scope>
    <source>
        <strain evidence="1 2">36-1</strain>
    </source>
</reference>
<name>A0A2U3DQJ2_PURLI</name>
<organism evidence="1 2">
    <name type="scientific">Purpureocillium lilacinum</name>
    <name type="common">Paecilomyces lilacinus</name>
    <dbReference type="NCBI Taxonomy" id="33203"/>
    <lineage>
        <taxon>Eukaryota</taxon>
        <taxon>Fungi</taxon>
        <taxon>Dikarya</taxon>
        <taxon>Ascomycota</taxon>
        <taxon>Pezizomycotina</taxon>
        <taxon>Sordariomycetes</taxon>
        <taxon>Hypocreomycetidae</taxon>
        <taxon>Hypocreales</taxon>
        <taxon>Ophiocordycipitaceae</taxon>
        <taxon>Purpureocillium</taxon>
    </lineage>
</organism>
<evidence type="ECO:0000313" key="1">
    <source>
        <dbReference type="EMBL" id="PWI64527.1"/>
    </source>
</evidence>
<dbReference type="Proteomes" id="UP000245956">
    <property type="component" value="Unassembled WGS sequence"/>
</dbReference>
<comment type="caution">
    <text evidence="1">The sequence shown here is derived from an EMBL/GenBank/DDBJ whole genome shotgun (WGS) entry which is preliminary data.</text>
</comment>
<dbReference type="AlphaFoldDB" id="A0A2U3DQJ2"/>